<proteinExistence type="inferred from homology"/>
<feature type="transmembrane region" description="Helical" evidence="7">
    <location>
        <begin position="96"/>
        <end position="119"/>
    </location>
</feature>
<feature type="transmembrane region" description="Helical" evidence="7">
    <location>
        <begin position="140"/>
        <end position="168"/>
    </location>
</feature>
<evidence type="ECO:0000313" key="9">
    <source>
        <dbReference type="EMBL" id="TCG06130.1"/>
    </source>
</evidence>
<comment type="caution">
    <text evidence="9">The sequence shown here is derived from an EMBL/GenBank/DDBJ whole genome shotgun (WGS) entry which is preliminary data.</text>
</comment>
<dbReference type="FunFam" id="1.10.3720.10:FF:000001">
    <property type="entry name" value="Glycine betaine ABC transporter, permease"/>
    <property type="match status" value="1"/>
</dbReference>
<feature type="transmembrane region" description="Helical" evidence="7">
    <location>
        <begin position="219"/>
        <end position="239"/>
    </location>
</feature>
<gene>
    <name evidence="9" type="ORF">BZM27_28440</name>
</gene>
<dbReference type="Proteomes" id="UP000294200">
    <property type="component" value="Unassembled WGS sequence"/>
</dbReference>
<organism evidence="9 10">
    <name type="scientific">Paraburkholderia steynii</name>
    <dbReference type="NCBI Taxonomy" id="1245441"/>
    <lineage>
        <taxon>Bacteria</taxon>
        <taxon>Pseudomonadati</taxon>
        <taxon>Pseudomonadota</taxon>
        <taxon>Betaproteobacteria</taxon>
        <taxon>Burkholderiales</taxon>
        <taxon>Burkholderiaceae</taxon>
        <taxon>Paraburkholderia</taxon>
    </lineage>
</organism>
<evidence type="ECO:0000256" key="7">
    <source>
        <dbReference type="RuleBase" id="RU363032"/>
    </source>
</evidence>
<evidence type="ECO:0000256" key="4">
    <source>
        <dbReference type="ARBA" id="ARBA00022692"/>
    </source>
</evidence>
<keyword evidence="6 7" id="KW-0472">Membrane</keyword>
<sequence>MKDIFISVNLADAVNRGFTQIVQQYADQFHQVSLWLLVGALNPVEHGLQATPPLVVLLVLAALTWLGTRRISSTIVMVALTYAIGCLGLWEKLMSTVSIMLVSMLVTLLIGVPMGIAMAKSRALRRVLNPVLDMMQTLPSFVYLIPVLMLFGLGRVPAVFATTVYALPPLMRLTELGLRQLPEDVLEASQAFGATPLQQLFSVELPLARPSIMAGLNQAVMMSLAMVVIASMIGAKGLGEDVLSSINNLDMGQGVQAGLAIVMLAVVFDRITQAYGRSRRERLRAVKVSTVRKSTSSTVEESPHKVQEVQA</sequence>
<comment type="subcellular location">
    <subcellularLocation>
        <location evidence="1 7">Cell membrane</location>
        <topology evidence="1 7">Multi-pass membrane protein</topology>
    </subcellularLocation>
</comment>
<feature type="transmembrane region" description="Helical" evidence="7">
    <location>
        <begin position="74"/>
        <end position="90"/>
    </location>
</feature>
<dbReference type="PROSITE" id="PS50928">
    <property type="entry name" value="ABC_TM1"/>
    <property type="match status" value="1"/>
</dbReference>
<evidence type="ECO:0000259" key="8">
    <source>
        <dbReference type="PROSITE" id="PS50928"/>
    </source>
</evidence>
<accession>A0A4R0XEC3</accession>
<name>A0A4R0XEC3_9BURK</name>
<dbReference type="Pfam" id="PF00528">
    <property type="entry name" value="BPD_transp_1"/>
    <property type="match status" value="1"/>
</dbReference>
<dbReference type="InterPro" id="IPR000515">
    <property type="entry name" value="MetI-like"/>
</dbReference>
<evidence type="ECO:0000256" key="5">
    <source>
        <dbReference type="ARBA" id="ARBA00022989"/>
    </source>
</evidence>
<keyword evidence="4 7" id="KW-0812">Transmembrane</keyword>
<feature type="transmembrane region" description="Helical" evidence="7">
    <location>
        <begin position="251"/>
        <end position="272"/>
    </location>
</feature>
<keyword evidence="10" id="KW-1185">Reference proteome</keyword>
<reference evidence="9 10" key="1">
    <citation type="submission" date="2017-02" db="EMBL/GenBank/DDBJ databases">
        <title>Paraburkholderia sophoroidis sp. nov. and Paraburkholderia steynii sp. nov. rhizobial symbionts of the fynbos legume Hypocalyptus sophoroides.</title>
        <authorList>
            <person name="Steenkamp E.T."/>
            <person name="Beukes C.W."/>
            <person name="Van Zyl E."/>
            <person name="Avontuur J."/>
            <person name="Chan W.Y."/>
            <person name="Hassen A."/>
            <person name="Palmer M."/>
            <person name="Mthombeni L."/>
            <person name="Phalane F."/>
            <person name="Sereme K."/>
            <person name="Venter S.N."/>
        </authorList>
    </citation>
    <scope>NUCLEOTIDE SEQUENCE [LARGE SCALE GENOMIC DNA]</scope>
    <source>
        <strain evidence="9 10">HC1.1ba</strain>
    </source>
</reference>
<keyword evidence="2 7" id="KW-0813">Transport</keyword>
<dbReference type="GO" id="GO:0031460">
    <property type="term" value="P:glycine betaine transport"/>
    <property type="evidence" value="ECO:0007669"/>
    <property type="project" value="UniProtKB-ARBA"/>
</dbReference>
<evidence type="ECO:0000256" key="2">
    <source>
        <dbReference type="ARBA" id="ARBA00022448"/>
    </source>
</evidence>
<dbReference type="CDD" id="cd06261">
    <property type="entry name" value="TM_PBP2"/>
    <property type="match status" value="1"/>
</dbReference>
<dbReference type="Gene3D" id="1.10.3720.10">
    <property type="entry name" value="MetI-like"/>
    <property type="match status" value="1"/>
</dbReference>
<comment type="similarity">
    <text evidence="7">Belongs to the binding-protein-dependent transport system permease family.</text>
</comment>
<dbReference type="PANTHER" id="PTHR47737:SF1">
    <property type="entry name" value="GLYCINE BETAINE_PROLINE BETAINE TRANSPORT SYSTEM PERMEASE PROTEIN PROW"/>
    <property type="match status" value="1"/>
</dbReference>
<evidence type="ECO:0000256" key="3">
    <source>
        <dbReference type="ARBA" id="ARBA00022475"/>
    </source>
</evidence>
<dbReference type="InterPro" id="IPR035906">
    <property type="entry name" value="MetI-like_sf"/>
</dbReference>
<feature type="domain" description="ABC transmembrane type-1" evidence="8">
    <location>
        <begin position="93"/>
        <end position="272"/>
    </location>
</feature>
<dbReference type="AlphaFoldDB" id="A0A4R0XEC3"/>
<dbReference type="GO" id="GO:0043190">
    <property type="term" value="C:ATP-binding cassette (ABC) transporter complex"/>
    <property type="evidence" value="ECO:0007669"/>
    <property type="project" value="TreeGrafter"/>
</dbReference>
<evidence type="ECO:0000256" key="1">
    <source>
        <dbReference type="ARBA" id="ARBA00004651"/>
    </source>
</evidence>
<evidence type="ECO:0000313" key="10">
    <source>
        <dbReference type="Proteomes" id="UP000294200"/>
    </source>
</evidence>
<protein>
    <submittedName>
        <fullName evidence="9">ABC transporter permease</fullName>
    </submittedName>
</protein>
<dbReference type="SUPFAM" id="SSF161098">
    <property type="entry name" value="MetI-like"/>
    <property type="match status" value="1"/>
</dbReference>
<dbReference type="EMBL" id="MWML01000124">
    <property type="protein sequence ID" value="TCG06130.1"/>
    <property type="molecule type" value="Genomic_DNA"/>
</dbReference>
<evidence type="ECO:0000256" key="6">
    <source>
        <dbReference type="ARBA" id="ARBA00023136"/>
    </source>
</evidence>
<dbReference type="GO" id="GO:0015226">
    <property type="term" value="F:carnitine transmembrane transporter activity"/>
    <property type="evidence" value="ECO:0007669"/>
    <property type="project" value="TreeGrafter"/>
</dbReference>
<dbReference type="GO" id="GO:0005275">
    <property type="term" value="F:amine transmembrane transporter activity"/>
    <property type="evidence" value="ECO:0007669"/>
    <property type="project" value="TreeGrafter"/>
</dbReference>
<dbReference type="PANTHER" id="PTHR47737">
    <property type="entry name" value="GLYCINE BETAINE/PROLINE BETAINE TRANSPORT SYSTEM PERMEASE PROTEIN PROW"/>
    <property type="match status" value="1"/>
</dbReference>
<keyword evidence="5 7" id="KW-1133">Transmembrane helix</keyword>
<dbReference type="GO" id="GO:0015871">
    <property type="term" value="P:choline transport"/>
    <property type="evidence" value="ECO:0007669"/>
    <property type="project" value="TreeGrafter"/>
</dbReference>
<keyword evidence="3" id="KW-1003">Cell membrane</keyword>